<accession>A0AA35ZYM5</accession>
<evidence type="ECO:0000313" key="1">
    <source>
        <dbReference type="EMBL" id="CAI9301290.1"/>
    </source>
</evidence>
<dbReference type="GO" id="GO:0000146">
    <property type="term" value="F:microfilament motor activity"/>
    <property type="evidence" value="ECO:0007669"/>
    <property type="project" value="TreeGrafter"/>
</dbReference>
<dbReference type="PANTHER" id="PTHR13140:SF825">
    <property type="entry name" value="MYOSIN ATPASE"/>
    <property type="match status" value="1"/>
</dbReference>
<reference evidence="1" key="1">
    <citation type="submission" date="2023-04" db="EMBL/GenBank/DDBJ databases">
        <authorList>
            <person name="Vijverberg K."/>
            <person name="Xiong W."/>
            <person name="Schranz E."/>
        </authorList>
    </citation>
    <scope>NUCLEOTIDE SEQUENCE</scope>
</reference>
<evidence type="ECO:0000313" key="2">
    <source>
        <dbReference type="Proteomes" id="UP001177003"/>
    </source>
</evidence>
<dbReference type="GO" id="GO:0016020">
    <property type="term" value="C:membrane"/>
    <property type="evidence" value="ECO:0007669"/>
    <property type="project" value="TreeGrafter"/>
</dbReference>
<protein>
    <submittedName>
        <fullName evidence="1">Uncharacterized protein</fullName>
    </submittedName>
</protein>
<proteinExistence type="predicted"/>
<gene>
    <name evidence="1" type="ORF">LSALG_LOCUS39851</name>
</gene>
<name>A0AA35ZYM5_LACSI</name>
<dbReference type="PANTHER" id="PTHR13140">
    <property type="entry name" value="MYOSIN"/>
    <property type="match status" value="1"/>
</dbReference>
<dbReference type="GO" id="GO:0007015">
    <property type="term" value="P:actin filament organization"/>
    <property type="evidence" value="ECO:0007669"/>
    <property type="project" value="TreeGrafter"/>
</dbReference>
<dbReference type="GO" id="GO:0051015">
    <property type="term" value="F:actin filament binding"/>
    <property type="evidence" value="ECO:0007669"/>
    <property type="project" value="TreeGrafter"/>
</dbReference>
<dbReference type="InterPro" id="IPR027417">
    <property type="entry name" value="P-loop_NTPase"/>
</dbReference>
<dbReference type="AlphaFoldDB" id="A0AA35ZYM5"/>
<dbReference type="GO" id="GO:0015629">
    <property type="term" value="C:actin cytoskeleton"/>
    <property type="evidence" value="ECO:0007669"/>
    <property type="project" value="TreeGrafter"/>
</dbReference>
<dbReference type="GO" id="GO:0005737">
    <property type="term" value="C:cytoplasm"/>
    <property type="evidence" value="ECO:0007669"/>
    <property type="project" value="TreeGrafter"/>
</dbReference>
<dbReference type="EMBL" id="OX465085">
    <property type="protein sequence ID" value="CAI9301290.1"/>
    <property type="molecule type" value="Genomic_DNA"/>
</dbReference>
<dbReference type="Proteomes" id="UP001177003">
    <property type="component" value="Chromosome 9"/>
</dbReference>
<dbReference type="Gene3D" id="1.20.120.720">
    <property type="entry name" value="Myosin VI head, motor domain, U50 subdomain"/>
    <property type="match status" value="1"/>
</dbReference>
<keyword evidence="2" id="KW-1185">Reference proteome</keyword>
<organism evidence="1 2">
    <name type="scientific">Lactuca saligna</name>
    <name type="common">Willowleaf lettuce</name>
    <dbReference type="NCBI Taxonomy" id="75948"/>
    <lineage>
        <taxon>Eukaryota</taxon>
        <taxon>Viridiplantae</taxon>
        <taxon>Streptophyta</taxon>
        <taxon>Embryophyta</taxon>
        <taxon>Tracheophyta</taxon>
        <taxon>Spermatophyta</taxon>
        <taxon>Magnoliopsida</taxon>
        <taxon>eudicotyledons</taxon>
        <taxon>Gunneridae</taxon>
        <taxon>Pentapetalae</taxon>
        <taxon>asterids</taxon>
        <taxon>campanulids</taxon>
        <taxon>Asterales</taxon>
        <taxon>Asteraceae</taxon>
        <taxon>Cichorioideae</taxon>
        <taxon>Cichorieae</taxon>
        <taxon>Lactucinae</taxon>
        <taxon>Lactuca</taxon>
    </lineage>
</organism>
<dbReference type="SUPFAM" id="SSF52540">
    <property type="entry name" value="P-loop containing nucleoside triphosphate hydrolases"/>
    <property type="match status" value="1"/>
</dbReference>
<sequence length="221" mass="24676">MNLPPTCNVGAIVGTKSSWSRSRRKIKTALLVATRSTMVNQPNLYLSKENQENVCEMLAIVLWLGNVTFSLVDDENHVVDEALQIVAKLLGCRIEQLQLALSSREMQVRGEKFIKKLTLSQWNKSTSHFLHGNTCQGDKLVFLTSMDSSHLVLITFAEELSDSWNEDPYMLSIKAFDHPFVFPGPNVKKQNGEANGSPISAVTSPDFVNGVVPWSCKGRFY</sequence>